<proteinExistence type="predicted"/>
<protein>
    <submittedName>
        <fullName evidence="1">CACTA en-spm transposon protein</fullName>
    </submittedName>
</protein>
<dbReference type="Proteomes" id="UP000321947">
    <property type="component" value="Unassembled WGS sequence"/>
</dbReference>
<name>A0A5A7T309_CUCMM</name>
<dbReference type="EMBL" id="SSTE01018943">
    <property type="protein sequence ID" value="KAA0037353.1"/>
    <property type="molecule type" value="Genomic_DNA"/>
</dbReference>
<dbReference type="Proteomes" id="UP000321393">
    <property type="component" value="Unassembled WGS sequence"/>
</dbReference>
<accession>A0A5A7T309</accession>
<dbReference type="AlphaFoldDB" id="A0A5A7T309"/>
<comment type="caution">
    <text evidence="1">The sequence shown here is derived from an EMBL/GenBank/DDBJ whole genome shotgun (WGS) entry which is preliminary data.</text>
</comment>
<evidence type="ECO:0000313" key="2">
    <source>
        <dbReference type="EMBL" id="TYJ97554.1"/>
    </source>
</evidence>
<dbReference type="EMBL" id="SSTD01018828">
    <property type="protein sequence ID" value="TYJ97554.1"/>
    <property type="molecule type" value="Genomic_DNA"/>
</dbReference>
<evidence type="ECO:0000313" key="3">
    <source>
        <dbReference type="Proteomes" id="UP000321393"/>
    </source>
</evidence>
<reference evidence="3 4" key="1">
    <citation type="submission" date="2019-08" db="EMBL/GenBank/DDBJ databases">
        <title>Draft genome sequences of two oriental melons (Cucumis melo L. var makuwa).</title>
        <authorList>
            <person name="Kwon S.-Y."/>
        </authorList>
    </citation>
    <scope>NUCLEOTIDE SEQUENCE [LARGE SCALE GENOMIC DNA]</scope>
    <source>
        <strain evidence="4">cv. Chang Bougi</strain>
        <strain evidence="3">cv. SW 3</strain>
        <tissue evidence="1">Leaf</tissue>
    </source>
</reference>
<organism evidence="1 3">
    <name type="scientific">Cucumis melo var. makuwa</name>
    <name type="common">Oriental melon</name>
    <dbReference type="NCBI Taxonomy" id="1194695"/>
    <lineage>
        <taxon>Eukaryota</taxon>
        <taxon>Viridiplantae</taxon>
        <taxon>Streptophyta</taxon>
        <taxon>Embryophyta</taxon>
        <taxon>Tracheophyta</taxon>
        <taxon>Spermatophyta</taxon>
        <taxon>Magnoliopsida</taxon>
        <taxon>eudicotyledons</taxon>
        <taxon>Gunneridae</taxon>
        <taxon>Pentapetalae</taxon>
        <taxon>rosids</taxon>
        <taxon>fabids</taxon>
        <taxon>Cucurbitales</taxon>
        <taxon>Cucurbitaceae</taxon>
        <taxon>Benincaseae</taxon>
        <taxon>Cucumis</taxon>
    </lineage>
</organism>
<sequence length="390" mass="45257">MEERRWKDEMSRNIGVLNGWSNKSFDMLLEHLIAAFSMCSRIIPSSFYEAKRKLHDLGLGYETIHAYKYVVNSLIIIPVIELRESENLSQDFFLLAMRPSFKVRCYNGCIVGGLRFHMLELDCRCTTKNSGMMVIGESDASYKGIWDVPEVDDVENEHLSVLEIIVSHQVDEHIKNDTLCRTDVDPTIVQRSIVRHVTDDFIDVVDENLSHSRLLKLERYVAANSWILMTITPNAEKLSPHAVHLSQAIGVCVRKKFLVCYLKWADVGREYIEVVKGDLQHELPEQRMEPVDCVELFWQTHVRDETFVSQAAEDPHCLNLLHHQMLELQSQSILEGSQSLSEMRYVIRYWVDDQTTQKTRNHEALVSEMERMRKLIEDMTWAQQGPPHDP</sequence>
<evidence type="ECO:0000313" key="1">
    <source>
        <dbReference type="EMBL" id="KAA0037353.1"/>
    </source>
</evidence>
<gene>
    <name evidence="2" type="ORF">E5676_scaffold85G00770</name>
    <name evidence="1" type="ORF">E6C27_scaffold278G00460</name>
</gene>
<evidence type="ECO:0000313" key="4">
    <source>
        <dbReference type="Proteomes" id="UP000321947"/>
    </source>
</evidence>